<evidence type="ECO:0000256" key="1">
    <source>
        <dbReference type="SAM" id="MobiDB-lite"/>
    </source>
</evidence>
<feature type="compositionally biased region" description="Basic residues" evidence="1">
    <location>
        <begin position="51"/>
        <end position="69"/>
    </location>
</feature>
<dbReference type="EMBL" id="CDMY01000255">
    <property type="protein sequence ID" value="CEL97758.1"/>
    <property type="molecule type" value="Genomic_DNA"/>
</dbReference>
<name>A0A0G4ELP9_VITBC</name>
<evidence type="ECO:0000256" key="2">
    <source>
        <dbReference type="SAM" id="Phobius"/>
    </source>
</evidence>
<feature type="region of interest" description="Disordered" evidence="1">
    <location>
        <begin position="51"/>
        <end position="90"/>
    </location>
</feature>
<dbReference type="AlphaFoldDB" id="A0A0G4ELP9"/>
<dbReference type="Proteomes" id="UP000041254">
    <property type="component" value="Unassembled WGS sequence"/>
</dbReference>
<feature type="region of interest" description="Disordered" evidence="1">
    <location>
        <begin position="133"/>
        <end position="189"/>
    </location>
</feature>
<keyword evidence="2" id="KW-0812">Transmembrane</keyword>
<accession>A0A0G4ELP9</accession>
<proteinExistence type="predicted"/>
<gene>
    <name evidence="3" type="ORF">Vbra_12343</name>
</gene>
<keyword evidence="2" id="KW-1133">Transmembrane helix</keyword>
<evidence type="ECO:0000313" key="3">
    <source>
        <dbReference type="EMBL" id="CEL97758.1"/>
    </source>
</evidence>
<keyword evidence="4" id="KW-1185">Reference proteome</keyword>
<reference evidence="3 4" key="1">
    <citation type="submission" date="2014-11" db="EMBL/GenBank/DDBJ databases">
        <authorList>
            <person name="Zhu J."/>
            <person name="Qi W."/>
            <person name="Song R."/>
        </authorList>
    </citation>
    <scope>NUCLEOTIDE SEQUENCE [LARGE SCALE GENOMIC DNA]</scope>
</reference>
<dbReference type="VEuPathDB" id="CryptoDB:Vbra_12343"/>
<feature type="transmembrane region" description="Helical" evidence="2">
    <location>
        <begin position="20"/>
        <end position="39"/>
    </location>
</feature>
<organism evidence="3 4">
    <name type="scientific">Vitrella brassicaformis (strain CCMP3155)</name>
    <dbReference type="NCBI Taxonomy" id="1169540"/>
    <lineage>
        <taxon>Eukaryota</taxon>
        <taxon>Sar</taxon>
        <taxon>Alveolata</taxon>
        <taxon>Colpodellida</taxon>
        <taxon>Vitrellaceae</taxon>
        <taxon>Vitrella</taxon>
    </lineage>
</organism>
<dbReference type="InParanoid" id="A0A0G4ELP9"/>
<evidence type="ECO:0000313" key="4">
    <source>
        <dbReference type="Proteomes" id="UP000041254"/>
    </source>
</evidence>
<feature type="compositionally biased region" description="Polar residues" evidence="1">
    <location>
        <begin position="228"/>
        <end position="242"/>
    </location>
</feature>
<keyword evidence="2" id="KW-0472">Membrane</keyword>
<feature type="region of interest" description="Disordered" evidence="1">
    <location>
        <begin position="203"/>
        <end position="264"/>
    </location>
</feature>
<sequence>MSSPSTSANTAYDWATNTNLRLVGGGLFILSWCLLYLLVWKSLPARHFRIPRRKTRGRHSHHPHSHHPKPSPSSPPAQQRHHHNTGYVHHTLGGDACGGVGIGGSLGNISISRQVIPECDAEEAAAEAEAEGLYVDDPERLGVIPPSVSGPSQSTRAPPHGSSSDSNNANGSTYTSFFRSPGESPPPVSLELLMAPYRHTATGSMQVSDGIDPPAAGAGGMSDPPSPAEQSDTPGVPQTLSSAAEPPDDGKSDRTPRPSLPHSFDSAVDIHVSLLELSREAALRRGMDFDPTDSNDGLLGLERGLQMARRMSLGEEGEEGDSHVVEEAGGVAVAVCTHSSSWNANVGLSAAEPRAQSIIDCSAGREAHTRPPGESLV</sequence>
<protein>
    <submittedName>
        <fullName evidence="3">Uncharacterized protein</fullName>
    </submittedName>
</protein>
<feature type="compositionally biased region" description="Low complexity" evidence="1">
    <location>
        <begin position="161"/>
        <end position="172"/>
    </location>
</feature>